<dbReference type="Proteomes" id="UP000033633">
    <property type="component" value="Unassembled WGS sequence"/>
</dbReference>
<dbReference type="OrthoDB" id="9814760at2"/>
<evidence type="ECO:0000256" key="2">
    <source>
        <dbReference type="ARBA" id="ARBA00022963"/>
    </source>
</evidence>
<dbReference type="PROSITE" id="PS51257">
    <property type="entry name" value="PROKAR_LIPOPROTEIN"/>
    <property type="match status" value="1"/>
</dbReference>
<keyword evidence="3" id="KW-0443">Lipid metabolism</keyword>
<dbReference type="AlphaFoldDB" id="A0A0F5VB51"/>
<evidence type="ECO:0000313" key="4">
    <source>
        <dbReference type="EMBL" id="KKC99348.1"/>
    </source>
</evidence>
<sequence length="376" mass="41871">MMFKQFCNIALITMLAGLTGCDSDDNDSKKMAYTHVYPSPSGPYRVGVTSFDILDAGPDSMSPIPNQTRRLPVKVYYPTKQKNGTYQPYFDQWGHQVGYLERVRPKNVPVHPNQFDLDKLTSWSQAHVAIAKATSGRGWPILFYSHGAHLFEVDNTELLEDLASRGYVVVSINHPYISGVASFQDGSSVGTYLPSDAKDVGTDKGFAYFNQVVAPQITHDVTFVYQWLSGHSERFDDQLDESRIGTLGYSLGGSAAMNSCAEMPDCVASINMDGLLLGNVRTQPLNKPLLLLQTPKQVLAQAFEDNGHETYLLTVANTNHRDFMDQNRWVVGYRSGIEGDLIHAIVKQSVGTFFDHYLNNTQIEWPESDAVTIQVK</sequence>
<proteinExistence type="predicted"/>
<dbReference type="SUPFAM" id="SSF53474">
    <property type="entry name" value="alpha/beta-Hydrolases"/>
    <property type="match status" value="1"/>
</dbReference>
<keyword evidence="5" id="KW-1185">Reference proteome</keyword>
<dbReference type="EMBL" id="JWYV01000011">
    <property type="protein sequence ID" value="KKC99348.1"/>
    <property type="molecule type" value="Genomic_DNA"/>
</dbReference>
<dbReference type="STRING" id="265726.KY46_13290"/>
<protein>
    <submittedName>
        <fullName evidence="4">Uncharacterized protein</fullName>
    </submittedName>
</protein>
<dbReference type="Gene3D" id="3.40.50.1820">
    <property type="entry name" value="alpha/beta hydrolase"/>
    <property type="match status" value="1"/>
</dbReference>
<organism evidence="4 5">
    <name type="scientific">Photobacterium halotolerans</name>
    <dbReference type="NCBI Taxonomy" id="265726"/>
    <lineage>
        <taxon>Bacteria</taxon>
        <taxon>Pseudomonadati</taxon>
        <taxon>Pseudomonadota</taxon>
        <taxon>Gammaproteobacteria</taxon>
        <taxon>Vibrionales</taxon>
        <taxon>Vibrionaceae</taxon>
        <taxon>Photobacterium</taxon>
    </lineage>
</organism>
<accession>A0A0F5VB51</accession>
<dbReference type="PATRIC" id="fig|265726.11.peg.884"/>
<keyword evidence="1" id="KW-0378">Hydrolase</keyword>
<evidence type="ECO:0000256" key="3">
    <source>
        <dbReference type="ARBA" id="ARBA00023098"/>
    </source>
</evidence>
<dbReference type="Pfam" id="PF03403">
    <property type="entry name" value="PAF-AH_p_II"/>
    <property type="match status" value="1"/>
</dbReference>
<dbReference type="GO" id="GO:0003847">
    <property type="term" value="F:1-alkyl-2-acetylglycerophosphocholine esterase activity"/>
    <property type="evidence" value="ECO:0007669"/>
    <property type="project" value="TreeGrafter"/>
</dbReference>
<reference evidence="4 5" key="1">
    <citation type="submission" date="2014-12" db="EMBL/GenBank/DDBJ databases">
        <title>Mercury Reductase activity and rhizosphere competence traits in the genome of root associated Photobacterium halotolerans MELD1.</title>
        <authorList>
            <person name="Mathew D.C."/>
            <person name="Huang C.-C."/>
        </authorList>
    </citation>
    <scope>NUCLEOTIDE SEQUENCE [LARGE SCALE GENOMIC DNA]</scope>
    <source>
        <strain evidence="4 5">MELD1</strain>
    </source>
</reference>
<dbReference type="GO" id="GO:0016042">
    <property type="term" value="P:lipid catabolic process"/>
    <property type="evidence" value="ECO:0007669"/>
    <property type="project" value="UniProtKB-KW"/>
</dbReference>
<dbReference type="PANTHER" id="PTHR10272:SF0">
    <property type="entry name" value="PLATELET-ACTIVATING FACTOR ACETYLHYDROLASE"/>
    <property type="match status" value="1"/>
</dbReference>
<evidence type="ECO:0000256" key="1">
    <source>
        <dbReference type="ARBA" id="ARBA00022801"/>
    </source>
</evidence>
<dbReference type="InterPro" id="IPR029058">
    <property type="entry name" value="AB_hydrolase_fold"/>
</dbReference>
<name>A0A0F5VB51_9GAMM</name>
<dbReference type="RefSeq" id="WP_046221125.1">
    <property type="nucleotide sequence ID" value="NZ_JWYV01000011.1"/>
</dbReference>
<gene>
    <name evidence="4" type="ORF">KY46_13290</name>
</gene>
<dbReference type="PANTHER" id="PTHR10272">
    <property type="entry name" value="PLATELET-ACTIVATING FACTOR ACETYLHYDROLASE"/>
    <property type="match status" value="1"/>
</dbReference>
<comment type="caution">
    <text evidence="4">The sequence shown here is derived from an EMBL/GenBank/DDBJ whole genome shotgun (WGS) entry which is preliminary data.</text>
</comment>
<evidence type="ECO:0000313" key="5">
    <source>
        <dbReference type="Proteomes" id="UP000033633"/>
    </source>
</evidence>
<keyword evidence="2" id="KW-0442">Lipid degradation</keyword>